<feature type="transmembrane region" description="Helical" evidence="1">
    <location>
        <begin position="102"/>
        <end position="127"/>
    </location>
</feature>
<evidence type="ECO:0000313" key="2">
    <source>
        <dbReference type="EMBL" id="KAK0466527.1"/>
    </source>
</evidence>
<keyword evidence="1" id="KW-0812">Transmembrane</keyword>
<dbReference type="Proteomes" id="UP001175227">
    <property type="component" value="Unassembled WGS sequence"/>
</dbReference>
<reference evidence="2" key="1">
    <citation type="submission" date="2023-06" db="EMBL/GenBank/DDBJ databases">
        <authorList>
            <consortium name="Lawrence Berkeley National Laboratory"/>
            <person name="Ahrendt S."/>
            <person name="Sahu N."/>
            <person name="Indic B."/>
            <person name="Wong-Bajracharya J."/>
            <person name="Merenyi Z."/>
            <person name="Ke H.-M."/>
            <person name="Monk M."/>
            <person name="Kocsube S."/>
            <person name="Drula E."/>
            <person name="Lipzen A."/>
            <person name="Balint B."/>
            <person name="Henrissat B."/>
            <person name="Andreopoulos B."/>
            <person name="Martin F.M."/>
            <person name="Harder C.B."/>
            <person name="Rigling D."/>
            <person name="Ford K.L."/>
            <person name="Foster G.D."/>
            <person name="Pangilinan J."/>
            <person name="Papanicolaou A."/>
            <person name="Barry K."/>
            <person name="LaButti K."/>
            <person name="Viragh M."/>
            <person name="Koriabine M."/>
            <person name="Yan M."/>
            <person name="Riley R."/>
            <person name="Champramary S."/>
            <person name="Plett K.L."/>
            <person name="Tsai I.J."/>
            <person name="Slot J."/>
            <person name="Sipos G."/>
            <person name="Plett J."/>
            <person name="Nagy L.G."/>
            <person name="Grigoriev I.V."/>
        </authorList>
    </citation>
    <scope>NUCLEOTIDE SEQUENCE</scope>
    <source>
        <strain evidence="2">ICMP 16352</strain>
    </source>
</reference>
<feature type="transmembrane region" description="Helical" evidence="1">
    <location>
        <begin position="56"/>
        <end position="79"/>
    </location>
</feature>
<dbReference type="EMBL" id="JAUEPR010000084">
    <property type="protein sequence ID" value="KAK0466527.1"/>
    <property type="molecule type" value="Genomic_DNA"/>
</dbReference>
<name>A0AA39TQ25_9AGAR</name>
<keyword evidence="3" id="KW-1185">Reference proteome</keyword>
<evidence type="ECO:0000313" key="3">
    <source>
        <dbReference type="Proteomes" id="UP001175227"/>
    </source>
</evidence>
<dbReference type="AlphaFoldDB" id="A0AA39TQ25"/>
<keyword evidence="1" id="KW-1133">Transmembrane helix</keyword>
<proteinExistence type="predicted"/>
<protein>
    <submittedName>
        <fullName evidence="2">Uncharacterized protein</fullName>
    </submittedName>
</protein>
<accession>A0AA39TQ25</accession>
<feature type="transmembrane region" description="Helical" evidence="1">
    <location>
        <begin position="180"/>
        <end position="204"/>
    </location>
</feature>
<keyword evidence="1" id="KW-0472">Membrane</keyword>
<sequence length="283" mass="31567">MTTAITRHGAILQKPNDDQAEDIFQALDMQLNSMMVDALSHVSSKRWHDYGGLRSIPLILMIVLLYLLMTFLFCVNWVANAKDLIVNGQNFSMISKAYNNPFLPWICLVVGITAGVSTILPDATLIWRCWAVCSRNLHAIVVPVISTTLTVVSKGILLYHHCADGDLENMDLYDPDSSHWALIYSSAILVTLLWCMVLIIYNILSVAIDPCWLAMTQWECRVALGCACPDDYWSGSSVSESLRFTTSSASEQSQDRMDFYGIMSCSGVKLKGQVPILYLMFGC</sequence>
<feature type="transmembrane region" description="Helical" evidence="1">
    <location>
        <begin position="139"/>
        <end position="160"/>
    </location>
</feature>
<evidence type="ECO:0000256" key="1">
    <source>
        <dbReference type="SAM" id="Phobius"/>
    </source>
</evidence>
<gene>
    <name evidence="2" type="ORF">IW261DRAFT_1426871</name>
</gene>
<organism evidence="2 3">
    <name type="scientific">Armillaria novae-zelandiae</name>
    <dbReference type="NCBI Taxonomy" id="153914"/>
    <lineage>
        <taxon>Eukaryota</taxon>
        <taxon>Fungi</taxon>
        <taxon>Dikarya</taxon>
        <taxon>Basidiomycota</taxon>
        <taxon>Agaricomycotina</taxon>
        <taxon>Agaricomycetes</taxon>
        <taxon>Agaricomycetidae</taxon>
        <taxon>Agaricales</taxon>
        <taxon>Marasmiineae</taxon>
        <taxon>Physalacriaceae</taxon>
        <taxon>Armillaria</taxon>
    </lineage>
</organism>
<comment type="caution">
    <text evidence="2">The sequence shown here is derived from an EMBL/GenBank/DDBJ whole genome shotgun (WGS) entry which is preliminary data.</text>
</comment>